<dbReference type="Proteomes" id="UP000325945">
    <property type="component" value="Unassembled WGS sequence"/>
</dbReference>
<dbReference type="AlphaFoldDB" id="A0A5N6X2Z7"/>
<keyword evidence="1" id="KW-0732">Signal</keyword>
<evidence type="ECO:0000256" key="1">
    <source>
        <dbReference type="SAM" id="SignalP"/>
    </source>
</evidence>
<organism evidence="2 3">
    <name type="scientific">Aspergillus sergii</name>
    <dbReference type="NCBI Taxonomy" id="1034303"/>
    <lineage>
        <taxon>Eukaryota</taxon>
        <taxon>Fungi</taxon>
        <taxon>Dikarya</taxon>
        <taxon>Ascomycota</taxon>
        <taxon>Pezizomycotina</taxon>
        <taxon>Eurotiomycetes</taxon>
        <taxon>Eurotiomycetidae</taxon>
        <taxon>Eurotiales</taxon>
        <taxon>Aspergillaceae</taxon>
        <taxon>Aspergillus</taxon>
        <taxon>Aspergillus subgen. Circumdati</taxon>
    </lineage>
</organism>
<sequence>MKVFQIIAYLTLSANAAHALSTLDPVQSINADAIIAQAKKDNVGALGCEVAITTGLSQTGLKILANKRVPSSQKYKHDDFGSQGDSIGIFQQSARKYKDIACLMKADCSASLFFKDLKTLEGWENMTTKDLVLSVNRGGTPAAFLKYISQARNVCKAGGL</sequence>
<dbReference type="EMBL" id="ML741798">
    <property type="protein sequence ID" value="KAE8326676.1"/>
    <property type="molecule type" value="Genomic_DNA"/>
</dbReference>
<protein>
    <submittedName>
        <fullName evidence="2">Uncharacterized protein</fullName>
    </submittedName>
</protein>
<name>A0A5N6X2Z7_9EURO</name>
<feature type="chain" id="PRO_5025048383" evidence="1">
    <location>
        <begin position="20"/>
        <end position="160"/>
    </location>
</feature>
<proteinExistence type="predicted"/>
<feature type="signal peptide" evidence="1">
    <location>
        <begin position="1"/>
        <end position="19"/>
    </location>
</feature>
<evidence type="ECO:0000313" key="3">
    <source>
        <dbReference type="Proteomes" id="UP000325945"/>
    </source>
</evidence>
<reference evidence="3" key="1">
    <citation type="submission" date="2019-04" db="EMBL/GenBank/DDBJ databases">
        <title>Friends and foes A comparative genomics studyof 23 Aspergillus species from section Flavi.</title>
        <authorList>
            <consortium name="DOE Joint Genome Institute"/>
            <person name="Kjaerbolling I."/>
            <person name="Vesth T."/>
            <person name="Frisvad J.C."/>
            <person name="Nybo J.L."/>
            <person name="Theobald S."/>
            <person name="Kildgaard S."/>
            <person name="Isbrandt T."/>
            <person name="Kuo A."/>
            <person name="Sato A."/>
            <person name="Lyhne E.K."/>
            <person name="Kogle M.E."/>
            <person name="Wiebenga A."/>
            <person name="Kun R.S."/>
            <person name="Lubbers R.J."/>
            <person name="Makela M.R."/>
            <person name="Barry K."/>
            <person name="Chovatia M."/>
            <person name="Clum A."/>
            <person name="Daum C."/>
            <person name="Haridas S."/>
            <person name="He G."/>
            <person name="LaButti K."/>
            <person name="Lipzen A."/>
            <person name="Mondo S."/>
            <person name="Riley R."/>
            <person name="Salamov A."/>
            <person name="Simmons B.A."/>
            <person name="Magnuson J.K."/>
            <person name="Henrissat B."/>
            <person name="Mortensen U.H."/>
            <person name="Larsen T.O."/>
            <person name="Devries R.P."/>
            <person name="Grigoriev I.V."/>
            <person name="Machida M."/>
            <person name="Baker S.E."/>
            <person name="Andersen M.R."/>
        </authorList>
    </citation>
    <scope>NUCLEOTIDE SEQUENCE [LARGE SCALE GENOMIC DNA]</scope>
    <source>
        <strain evidence="3">CBS 130017</strain>
    </source>
</reference>
<gene>
    <name evidence="2" type="ORF">BDV39DRAFT_205834</name>
</gene>
<accession>A0A5N6X2Z7</accession>
<keyword evidence="3" id="KW-1185">Reference proteome</keyword>
<evidence type="ECO:0000313" key="2">
    <source>
        <dbReference type="EMBL" id="KAE8326676.1"/>
    </source>
</evidence>